<feature type="region of interest" description="Disordered" evidence="6">
    <location>
        <begin position="530"/>
        <end position="570"/>
    </location>
</feature>
<dbReference type="SMART" id="SM00425">
    <property type="entry name" value="TBOX"/>
    <property type="match status" value="1"/>
</dbReference>
<comment type="caution">
    <text evidence="5">Lacks conserved residue(s) required for the propagation of feature annotation.</text>
</comment>
<evidence type="ECO:0000259" key="7">
    <source>
        <dbReference type="PROSITE" id="PS50252"/>
    </source>
</evidence>
<evidence type="ECO:0000256" key="3">
    <source>
        <dbReference type="ARBA" id="ARBA00023163"/>
    </source>
</evidence>
<dbReference type="Pfam" id="PF00907">
    <property type="entry name" value="T-box"/>
    <property type="match status" value="1"/>
</dbReference>
<dbReference type="GO" id="GO:0045893">
    <property type="term" value="P:positive regulation of DNA-templated transcription"/>
    <property type="evidence" value="ECO:0007669"/>
    <property type="project" value="InterPro"/>
</dbReference>
<dbReference type="AlphaFoldDB" id="A0A6G1S9V6"/>
<proteinExistence type="predicted"/>
<evidence type="ECO:0000256" key="2">
    <source>
        <dbReference type="ARBA" id="ARBA00023125"/>
    </source>
</evidence>
<feature type="domain" description="T-box" evidence="7">
    <location>
        <begin position="164"/>
        <end position="384"/>
    </location>
</feature>
<gene>
    <name evidence="8" type="primary">TBX20</name>
    <name evidence="8" type="ORF">g.16125</name>
</gene>
<dbReference type="EMBL" id="GGYP01001961">
    <property type="protein sequence ID" value="MDE46732.1"/>
    <property type="molecule type" value="Transcribed_RNA"/>
</dbReference>
<sequence>MPKIESSSAKRAAVDLQDEAPNQPPAKRHRAPLNFSIESIMRPIIKHNHNNNSPDPVNVSRSPSPSSDAGSTRSSGAESSASTLESHASIQKQQPAGYFSNGFFTSYGSGRHNNNSNHQHQQPQQASTSASSGPAGVGSNHASNTSSNIINNSTGHLDQVECVLDNKDMWDKFHSLNTEMIITKTGRRMFPVLKVQFHNLDPNARYAVAMDIVALDNKRYRYAYHKSCWQVAGKADPPPSNPRLYPHPDSPFNGDLLSRQVISFEKVKLTNNEMDKSGHIILNSMHKYQPRVHLMEIKPTLVNQPPTTQQQQINGKLNHSSSRYSSHHQQQANSCQPQQPPPAEGDYRTFVFPETVFTAVTAYQNQLITKMKIDKNPFAKGFRDSSRLSDLDRNDPFEGFMSLGPAAAAAAAAACAAGRFPGGPQGPGGGLGPGGLPPGSLEAAAVAAAGMQPGNQSQMDQAYAHLLASAAAANSPWYSAAAAVNASHFGSMGPSAAAAACSTAQAAQQLQATQMWLAAFSACLNNGAGGGGGPQLNQLPPPSGGPLLKHEPLESTGQMQECRGDSRSSG</sequence>
<keyword evidence="4 5" id="KW-0539">Nucleus</keyword>
<dbReference type="GO" id="GO:0000978">
    <property type="term" value="F:RNA polymerase II cis-regulatory region sequence-specific DNA binding"/>
    <property type="evidence" value="ECO:0007669"/>
    <property type="project" value="InterPro"/>
</dbReference>
<dbReference type="InterPro" id="IPR036960">
    <property type="entry name" value="T-box_sf"/>
</dbReference>
<keyword evidence="2 5" id="KW-0238">DNA-binding</keyword>
<dbReference type="GO" id="GO:0005634">
    <property type="term" value="C:nucleus"/>
    <property type="evidence" value="ECO:0007669"/>
    <property type="project" value="UniProtKB-SubCell"/>
</dbReference>
<dbReference type="GO" id="GO:0000981">
    <property type="term" value="F:DNA-binding transcription factor activity, RNA polymerase II-specific"/>
    <property type="evidence" value="ECO:0007669"/>
    <property type="project" value="TreeGrafter"/>
</dbReference>
<evidence type="ECO:0000256" key="4">
    <source>
        <dbReference type="ARBA" id="ARBA00023242"/>
    </source>
</evidence>
<protein>
    <submittedName>
        <fullName evidence="8">T-box transcription factor TBX20</fullName>
    </submittedName>
</protein>
<evidence type="ECO:0000313" key="8">
    <source>
        <dbReference type="EMBL" id="MDE46732.1"/>
    </source>
</evidence>
<dbReference type="PROSITE" id="PS50252">
    <property type="entry name" value="TBOX_3"/>
    <property type="match status" value="1"/>
</dbReference>
<organism evidence="8">
    <name type="scientific">Aceria tosichella</name>
    <name type="common">wheat curl mite</name>
    <dbReference type="NCBI Taxonomy" id="561515"/>
    <lineage>
        <taxon>Eukaryota</taxon>
        <taxon>Metazoa</taxon>
        <taxon>Ecdysozoa</taxon>
        <taxon>Arthropoda</taxon>
        <taxon>Chelicerata</taxon>
        <taxon>Arachnida</taxon>
        <taxon>Acari</taxon>
        <taxon>Acariformes</taxon>
        <taxon>Trombidiformes</taxon>
        <taxon>Prostigmata</taxon>
        <taxon>Eupodina</taxon>
        <taxon>Eriophyoidea</taxon>
        <taxon>Eriophyidae</taxon>
        <taxon>Eriophyinae</taxon>
        <taxon>Aceriini</taxon>
        <taxon>Aceria</taxon>
    </lineage>
</organism>
<dbReference type="GO" id="GO:0048731">
    <property type="term" value="P:system development"/>
    <property type="evidence" value="ECO:0007669"/>
    <property type="project" value="UniProtKB-ARBA"/>
</dbReference>
<dbReference type="SUPFAM" id="SSF49417">
    <property type="entry name" value="p53-like transcription factors"/>
    <property type="match status" value="1"/>
</dbReference>
<keyword evidence="3" id="KW-0804">Transcription</keyword>
<reference evidence="8" key="1">
    <citation type="submission" date="2018-10" db="EMBL/GenBank/DDBJ databases">
        <title>Transcriptome assembly of Aceria tosichella (Wheat curl mite) Type 2.</title>
        <authorList>
            <person name="Scully E.D."/>
            <person name="Geib S.M."/>
            <person name="Palmer N.A."/>
            <person name="Gupta A.K."/>
            <person name="Sarath G."/>
            <person name="Tatineni S."/>
        </authorList>
    </citation>
    <scope>NUCLEOTIDE SEQUENCE</scope>
    <source>
        <strain evidence="8">LincolnNE</strain>
    </source>
</reference>
<evidence type="ECO:0000256" key="6">
    <source>
        <dbReference type="SAM" id="MobiDB-lite"/>
    </source>
</evidence>
<dbReference type="PANTHER" id="PTHR11267">
    <property type="entry name" value="T-BOX PROTEIN-RELATED"/>
    <property type="match status" value="1"/>
</dbReference>
<dbReference type="InterPro" id="IPR046360">
    <property type="entry name" value="T-box_DNA-bd"/>
</dbReference>
<dbReference type="PRINTS" id="PR00937">
    <property type="entry name" value="TBOX"/>
</dbReference>
<name>A0A6G1S9V6_9ACAR</name>
<keyword evidence="1" id="KW-0805">Transcription regulation</keyword>
<dbReference type="PANTHER" id="PTHR11267:SF190">
    <property type="entry name" value="T-BOX TRANSCRIPTION FACTOR TBX20"/>
    <property type="match status" value="1"/>
</dbReference>
<accession>A0A6G1S9V6</accession>
<dbReference type="Gene3D" id="2.60.40.820">
    <property type="entry name" value="Transcription factor, T-box"/>
    <property type="match status" value="1"/>
</dbReference>
<dbReference type="GO" id="GO:0000785">
    <property type="term" value="C:chromatin"/>
    <property type="evidence" value="ECO:0007669"/>
    <property type="project" value="TreeGrafter"/>
</dbReference>
<feature type="compositionally biased region" description="Low complexity" evidence="6">
    <location>
        <begin position="106"/>
        <end position="151"/>
    </location>
</feature>
<evidence type="ECO:0000256" key="1">
    <source>
        <dbReference type="ARBA" id="ARBA00023015"/>
    </source>
</evidence>
<feature type="region of interest" description="Disordered" evidence="6">
    <location>
        <begin position="1"/>
        <end position="151"/>
    </location>
</feature>
<dbReference type="InterPro" id="IPR008967">
    <property type="entry name" value="p53-like_TF_DNA-bd_sf"/>
</dbReference>
<comment type="subcellular location">
    <subcellularLocation>
        <location evidence="5">Nucleus</location>
    </subcellularLocation>
</comment>
<feature type="compositionally biased region" description="Low complexity" evidence="6">
    <location>
        <begin position="319"/>
        <end position="337"/>
    </location>
</feature>
<dbReference type="GO" id="GO:0001708">
    <property type="term" value="P:cell fate specification"/>
    <property type="evidence" value="ECO:0007669"/>
    <property type="project" value="TreeGrafter"/>
</dbReference>
<feature type="compositionally biased region" description="Low complexity" evidence="6">
    <location>
        <begin position="50"/>
        <end position="86"/>
    </location>
</feature>
<feature type="region of interest" description="Disordered" evidence="6">
    <location>
        <begin position="305"/>
        <end position="347"/>
    </location>
</feature>
<evidence type="ECO:0000256" key="5">
    <source>
        <dbReference type="PROSITE-ProRule" id="PRU00201"/>
    </source>
</evidence>
<dbReference type="InterPro" id="IPR001699">
    <property type="entry name" value="TF_T-box"/>
</dbReference>